<evidence type="ECO:0000259" key="3">
    <source>
        <dbReference type="SMART" id="SM00482"/>
    </source>
</evidence>
<name>G4TWK9_SERID</name>
<dbReference type="GO" id="GO:0008408">
    <property type="term" value="F:3'-5' exonuclease activity"/>
    <property type="evidence" value="ECO:0007669"/>
    <property type="project" value="TreeGrafter"/>
</dbReference>
<dbReference type="InParanoid" id="G4TWK9"/>
<dbReference type="InterPro" id="IPR041336">
    <property type="entry name" value="DNApol_Exo"/>
</dbReference>
<dbReference type="InterPro" id="IPR002297">
    <property type="entry name" value="DNA-dir_DNA_pol_A_mt"/>
</dbReference>
<evidence type="ECO:0000313" key="5">
    <source>
        <dbReference type="Proteomes" id="UP000007148"/>
    </source>
</evidence>
<dbReference type="InterPro" id="IPR043502">
    <property type="entry name" value="DNA/RNA_pol_sf"/>
</dbReference>
<feature type="region of interest" description="Disordered" evidence="2">
    <location>
        <begin position="1"/>
        <end position="48"/>
    </location>
</feature>
<organism evidence="4 5">
    <name type="scientific">Serendipita indica (strain DSM 11827)</name>
    <name type="common">Root endophyte fungus</name>
    <name type="synonym">Piriformospora indica</name>
    <dbReference type="NCBI Taxonomy" id="1109443"/>
    <lineage>
        <taxon>Eukaryota</taxon>
        <taxon>Fungi</taxon>
        <taxon>Dikarya</taxon>
        <taxon>Basidiomycota</taxon>
        <taxon>Agaricomycotina</taxon>
        <taxon>Agaricomycetes</taxon>
        <taxon>Sebacinales</taxon>
        <taxon>Serendipitaceae</taxon>
        <taxon>Serendipita</taxon>
    </lineage>
</organism>
<dbReference type="PRINTS" id="PR00867">
    <property type="entry name" value="DNAPOLG"/>
</dbReference>
<feature type="domain" description="DNA-directed DNA polymerase family A palm" evidence="3">
    <location>
        <begin position="1017"/>
        <end position="1250"/>
    </location>
</feature>
<dbReference type="SUPFAM" id="SSF53098">
    <property type="entry name" value="Ribonuclease H-like"/>
    <property type="match status" value="1"/>
</dbReference>
<dbReference type="Proteomes" id="UP000007148">
    <property type="component" value="Unassembled WGS sequence"/>
</dbReference>
<dbReference type="FunCoup" id="G4TWK9">
    <property type="interactions" value="245"/>
</dbReference>
<keyword evidence="4" id="KW-0548">Nucleotidyltransferase</keyword>
<dbReference type="SUPFAM" id="SSF56672">
    <property type="entry name" value="DNA/RNA polymerases"/>
    <property type="match status" value="1"/>
</dbReference>
<dbReference type="eggNOG" id="KOG3657">
    <property type="taxonomic scope" value="Eukaryota"/>
</dbReference>
<dbReference type="GO" id="GO:0006264">
    <property type="term" value="P:mitochondrial DNA replication"/>
    <property type="evidence" value="ECO:0007669"/>
    <property type="project" value="TreeGrafter"/>
</dbReference>
<protein>
    <recommendedName>
        <fullName evidence="1">Mitochondrial DNA polymerase catalytic subunit</fullName>
    </recommendedName>
</protein>
<evidence type="ECO:0000256" key="1">
    <source>
        <dbReference type="ARBA" id="ARBA00031966"/>
    </source>
</evidence>
<dbReference type="OMA" id="RWLDTMS"/>
<dbReference type="GO" id="GO:0003677">
    <property type="term" value="F:DNA binding"/>
    <property type="evidence" value="ECO:0007669"/>
    <property type="project" value="InterPro"/>
</dbReference>
<dbReference type="Gene3D" id="3.30.420.390">
    <property type="match status" value="2"/>
</dbReference>
<dbReference type="EMBL" id="CAFZ01000502">
    <property type="protein sequence ID" value="CCA75702.1"/>
    <property type="molecule type" value="Genomic_DNA"/>
</dbReference>
<sequence length="1447" mass="162800">MAAVARQPKNSPPCYSKRIKHVKDCPPPPAKKKQSNPSSKPEENVPRNEAGVQLLSKPLRDQIFRNVAFEKIPREFVNVSHKHLKKHKLDVTKAQKLPHYDFVLPELQGENLDQHFWNVGEKLARRSKDLASNFARELLPDQPSKHQWSRVSGWTQYTRDETGALLENKGVGPDNENMLVFDVETMPAYHHYAVLACAASPTAWYVWISPWLLGETEDPEHLIPLGRPSGDGRKPEERVVIGHNVAYDRARVKEEYDLTKLSGIRWIDTMSLHVAIKGISSVQRPAWMAFKKEKERSDEVEVDDDLLDQDPLSEARLAQDLRRETEHRRAIKYEETTEMDPDEPPDVEAKRWEEVTSVNSLLEVAKLHCGITIDKETRNAFMEDTPEQILADLESFIDYCATDVSTTHAVFRAVLPQFFDACPHPVSWAGVMQMGSSFLTVNQEWEKYLTQAEKKYRDLETGVKTRLIDLAERARLLMEGGEWKKDVFLSQLDWTPKVAGKSRGYWVPTKKELSAMTPPPAKKGTMKEKRENKVHKSSEEDGWDYEMPNWFNILRQNPLSHESRHRIIPVVLQVKWLGRLMFYHPKRGWVYRISKSQVPEADKKGIVKLRHDDPLKEFEISGAVFVQPQKLRDIGTDEPFWSSKVARVLLQQGVITTDDDELGRALSSSTVIKRRKEQLLALAKEVTTGRKTFSRKQLDWTKKKRPSQLASSTGAREAKRVKSKDLHPEVEAAFDTTASDTTQIGHVTPPEGLKYPAPTWPKWYWELTNLAKGLQQAHPTSLYARASHPSCSVWDGWETHSCILVSMDEGEGENKALDASNGDGSPTEDTTLFFNHPDDAHLAEQATEGYTFRKLPHPHGQEANVGNPLSKSFVKYAQDGTMKTIVDTSTTNETEPGVAGDTEQVVNGAINALDMNAQCSYWISARDRILSQMVVWEKEHGQLGIGKHLKRPQDANPKQDGVASPLPTESAGTLVGGKLPEKWGMILPQVITMGTVTRRAIEKTWLTASNAKKNRVGSELKAMVRAPPGYAIVGADVDSEELWISSVMGDAQFGFHGATAIGWMTLEGTKKDGTDLHSKTASILNITRDSAKVFNYSRIYGAGMRHAVQLLLQANAGMSIGEAQSLAEKLYLNTKGKKNYHTKYFGRSFWYGGTESYLFNKLEAIAHSDSPMTPALGCGVTTALSRKYLTEGFGTDYLPSRINWVVQSSGVDYLHLLLSAMQHLIETYSINARYMISVHDEVRYLVADEDKYRLAMALQIANLWTRCLFAYRLGLDDLPVGVGFFSAVDIDIVLRKEVDMPCVTPSHPEALPPGESVGIGEVLEKTNNGSLLPDGGPMNVWTERTEEPPATEGYIEPDVKQHRAECLEFLEAQFTDQVHNLERLSCRWAQRLVEAGRGNEVRAWGKQRSAKWMDTKKRDVGSVGEAVGVDDEYVSAETLDEAFESTF</sequence>
<feature type="region of interest" description="Disordered" evidence="2">
    <location>
        <begin position="513"/>
        <end position="537"/>
    </location>
</feature>
<dbReference type="PANTHER" id="PTHR10267">
    <property type="entry name" value="DNA POLYMERASE SUBUNIT GAMMA-1"/>
    <property type="match status" value="1"/>
</dbReference>
<dbReference type="Gene3D" id="1.10.150.20">
    <property type="entry name" value="5' to 3' exonuclease, C-terminal subdomain"/>
    <property type="match status" value="1"/>
</dbReference>
<dbReference type="Gene3D" id="3.30.70.370">
    <property type="match status" value="1"/>
</dbReference>
<dbReference type="PANTHER" id="PTHR10267:SF0">
    <property type="entry name" value="DNA POLYMERASE SUBUNIT GAMMA-1"/>
    <property type="match status" value="1"/>
</dbReference>
<dbReference type="Pfam" id="PF18136">
    <property type="entry name" value="DNApol_Exo"/>
    <property type="match status" value="1"/>
</dbReference>
<feature type="compositionally biased region" description="Basic and acidic residues" evidence="2">
    <location>
        <begin position="525"/>
        <end position="537"/>
    </location>
</feature>
<reference evidence="4 5" key="1">
    <citation type="journal article" date="2011" name="PLoS Pathog.">
        <title>Endophytic Life Strategies Decoded by Genome and Transcriptome Analyses of the Mutualistic Root Symbiont Piriformospora indica.</title>
        <authorList>
            <person name="Zuccaro A."/>
            <person name="Lahrmann U."/>
            <person name="Guldener U."/>
            <person name="Langen G."/>
            <person name="Pfiffi S."/>
            <person name="Biedenkopf D."/>
            <person name="Wong P."/>
            <person name="Samans B."/>
            <person name="Grimm C."/>
            <person name="Basiewicz M."/>
            <person name="Murat C."/>
            <person name="Martin F."/>
            <person name="Kogel K.H."/>
        </authorList>
    </citation>
    <scope>NUCLEOTIDE SEQUENCE [LARGE SCALE GENOMIC DNA]</scope>
    <source>
        <strain evidence="4 5">DSM 11827</strain>
    </source>
</reference>
<feature type="region of interest" description="Disordered" evidence="2">
    <location>
        <begin position="947"/>
        <end position="974"/>
    </location>
</feature>
<dbReference type="InterPro" id="IPR012337">
    <property type="entry name" value="RNaseH-like_sf"/>
</dbReference>
<dbReference type="GO" id="GO:0005760">
    <property type="term" value="C:gamma DNA polymerase complex"/>
    <property type="evidence" value="ECO:0007669"/>
    <property type="project" value="InterPro"/>
</dbReference>
<dbReference type="OrthoDB" id="5588663at2759"/>
<keyword evidence="4" id="KW-0239">DNA-directed DNA polymerase</keyword>
<evidence type="ECO:0000313" key="4">
    <source>
        <dbReference type="EMBL" id="CCA75702.1"/>
    </source>
</evidence>
<feature type="compositionally biased region" description="Basic and acidic residues" evidence="2">
    <location>
        <begin position="716"/>
        <end position="726"/>
    </location>
</feature>
<gene>
    <name evidence="4" type="ORF">PIIN_09692</name>
</gene>
<proteinExistence type="predicted"/>
<dbReference type="STRING" id="1109443.G4TWK9"/>
<keyword evidence="4" id="KW-0808">Transferase</keyword>
<dbReference type="Pfam" id="PF00476">
    <property type="entry name" value="DNA_pol_A"/>
    <property type="match status" value="1"/>
</dbReference>
<feature type="region of interest" description="Disordered" evidence="2">
    <location>
        <begin position="696"/>
        <end position="726"/>
    </location>
</feature>
<dbReference type="GO" id="GO:0003887">
    <property type="term" value="F:DNA-directed DNA polymerase activity"/>
    <property type="evidence" value="ECO:0007669"/>
    <property type="project" value="UniProtKB-KW"/>
</dbReference>
<keyword evidence="5" id="KW-1185">Reference proteome</keyword>
<evidence type="ECO:0000256" key="2">
    <source>
        <dbReference type="SAM" id="MobiDB-lite"/>
    </source>
</evidence>
<dbReference type="SMART" id="SM00482">
    <property type="entry name" value="POLAc"/>
    <property type="match status" value="1"/>
</dbReference>
<dbReference type="HOGENOM" id="CLU_001524_2_0_1"/>
<accession>G4TWK9</accession>
<comment type="caution">
    <text evidence="4">The sequence shown here is derived from an EMBL/GenBank/DDBJ whole genome shotgun (WGS) entry which is preliminary data.</text>
</comment>
<dbReference type="InterPro" id="IPR001098">
    <property type="entry name" value="DNA-dir_DNA_pol_A_palm_dom"/>
</dbReference>